<keyword evidence="4" id="KW-1185">Reference proteome</keyword>
<dbReference type="InterPro" id="IPR011050">
    <property type="entry name" value="Pectin_lyase_fold/virulence"/>
</dbReference>
<reference evidence="3 4" key="1">
    <citation type="submission" date="2018-09" db="EMBL/GenBank/DDBJ databases">
        <title>Arachidicoccus sp. nov., a bacterium isolated from soil.</title>
        <authorList>
            <person name="Weon H.-Y."/>
            <person name="Kwon S.-W."/>
            <person name="Lee S.A."/>
        </authorList>
    </citation>
    <scope>NUCLEOTIDE SEQUENCE [LARGE SCALE GENOMIC DNA]</scope>
    <source>
        <strain evidence="3 4">KIS59-12</strain>
    </source>
</reference>
<dbReference type="CDD" id="cd00063">
    <property type="entry name" value="FN3"/>
    <property type="match status" value="1"/>
</dbReference>
<evidence type="ECO:0000313" key="4">
    <source>
        <dbReference type="Proteomes" id="UP000266118"/>
    </source>
</evidence>
<organism evidence="3 4">
    <name type="scientific">Arachidicoccus soli</name>
    <dbReference type="NCBI Taxonomy" id="2341117"/>
    <lineage>
        <taxon>Bacteria</taxon>
        <taxon>Pseudomonadati</taxon>
        <taxon>Bacteroidota</taxon>
        <taxon>Chitinophagia</taxon>
        <taxon>Chitinophagales</taxon>
        <taxon>Chitinophagaceae</taxon>
        <taxon>Arachidicoccus</taxon>
    </lineage>
</organism>
<feature type="domain" description="Fibronectin type-III" evidence="2">
    <location>
        <begin position="63"/>
        <end position="162"/>
    </location>
</feature>
<dbReference type="InterPro" id="IPR003961">
    <property type="entry name" value="FN3_dom"/>
</dbReference>
<evidence type="ECO:0000259" key="2">
    <source>
        <dbReference type="PROSITE" id="PS50853"/>
    </source>
</evidence>
<dbReference type="Pfam" id="PF17161">
    <property type="entry name" value="DUF5123"/>
    <property type="match status" value="1"/>
</dbReference>
<sequence>MLIQILNKIMAIKINCLNRLNKMNKDMKKTKFQYLSLIFTGIFIAIVVLSCKKSSIAYFNPSRMFTPTSIAISGGDTTATISWPASLYSAAKNVSYTLEISKDSSFAGTPDLSVVVNTNFRTVTDDTLRDRTKYYIRVKANASGTSGESYWVKDTVGFTLVGVQIFTPLQSSDIIDNKVKLSWTTTPGITEIDLTDPSANVIKVPISDSINTVGEIIAKGLMPNTKYTAEIFAGARSKGLLTFTTKASQVGNNIVDLRGIADANILNDTLVSGIPNGSVVLLERGMTYDMPATTYVITQSLTIESGLGFGDPATIALATNLDASGTIDSITFSDLTLAASGASYFMNISNPVTIGKMRIINCTTRGVYNNSFIRMKTSGDKVANFYMNNCIIDSIGIGAKYAVFYASGSSKALFDNMEIDNCTFSDFYYFVRQDGVTTTSLNVNNCTFDNMINQGGYFVNYSTAFPTSFAFTNCIFGKTLDPSSSNGIKSSGGAAFNNCYQTSDCIFSANPLVGPGSYAGTSYDLFVDPDNGNFSFKDAGFAGKSTAGDPRWK</sequence>
<dbReference type="SUPFAM" id="SSF49265">
    <property type="entry name" value="Fibronectin type III"/>
    <property type="match status" value="1"/>
</dbReference>
<dbReference type="OrthoDB" id="691503at2"/>
<dbReference type="SMART" id="SM00060">
    <property type="entry name" value="FN3"/>
    <property type="match status" value="2"/>
</dbReference>
<proteinExistence type="predicted"/>
<protein>
    <submittedName>
        <fullName evidence="3">DUF5123 domain-containing protein</fullName>
    </submittedName>
</protein>
<dbReference type="KEGG" id="ark:D6B99_09895"/>
<dbReference type="InterPro" id="IPR036116">
    <property type="entry name" value="FN3_sf"/>
</dbReference>
<keyword evidence="1" id="KW-1133">Transmembrane helix</keyword>
<accession>A0A386HRI0</accession>
<evidence type="ECO:0000313" key="3">
    <source>
        <dbReference type="EMBL" id="AYD47874.1"/>
    </source>
</evidence>
<dbReference type="SUPFAM" id="SSF51126">
    <property type="entry name" value="Pectin lyase-like"/>
    <property type="match status" value="1"/>
</dbReference>
<name>A0A386HRI0_9BACT</name>
<dbReference type="InterPro" id="IPR033427">
    <property type="entry name" value="DUF5123"/>
</dbReference>
<dbReference type="Gene3D" id="2.60.40.10">
    <property type="entry name" value="Immunoglobulins"/>
    <property type="match status" value="1"/>
</dbReference>
<gene>
    <name evidence="3" type="ORF">D6B99_09895</name>
</gene>
<feature type="transmembrane region" description="Helical" evidence="1">
    <location>
        <begin position="32"/>
        <end position="50"/>
    </location>
</feature>
<dbReference type="AlphaFoldDB" id="A0A386HRI0"/>
<dbReference type="EMBL" id="CP032489">
    <property type="protein sequence ID" value="AYD47874.1"/>
    <property type="molecule type" value="Genomic_DNA"/>
</dbReference>
<dbReference type="Proteomes" id="UP000266118">
    <property type="component" value="Chromosome"/>
</dbReference>
<keyword evidence="1" id="KW-0472">Membrane</keyword>
<keyword evidence="1" id="KW-0812">Transmembrane</keyword>
<evidence type="ECO:0000256" key="1">
    <source>
        <dbReference type="SAM" id="Phobius"/>
    </source>
</evidence>
<dbReference type="PROSITE" id="PS50853">
    <property type="entry name" value="FN3"/>
    <property type="match status" value="1"/>
</dbReference>
<dbReference type="InterPro" id="IPR013783">
    <property type="entry name" value="Ig-like_fold"/>
</dbReference>